<accession>A0AAF0FW81</accession>
<dbReference type="InterPro" id="IPR027618">
    <property type="entry name" value="Beta_prop_Msarc"/>
</dbReference>
<evidence type="ECO:0000313" key="1">
    <source>
        <dbReference type="EMBL" id="WFN37085.1"/>
    </source>
</evidence>
<dbReference type="NCBIfam" id="TIGR04275">
    <property type="entry name" value="beta_prop_Msarc"/>
    <property type="match status" value="1"/>
</dbReference>
<name>A0AAF0FW81_9EURY</name>
<dbReference type="Gene3D" id="2.60.120.380">
    <property type="match status" value="1"/>
</dbReference>
<dbReference type="EMBL" id="CP091092">
    <property type="protein sequence ID" value="WFN37085.1"/>
    <property type="molecule type" value="Genomic_DNA"/>
</dbReference>
<proteinExistence type="predicted"/>
<dbReference type="KEGG" id="manq:L1994_01425"/>
<dbReference type="Proteomes" id="UP001218895">
    <property type="component" value="Chromosome"/>
</dbReference>
<gene>
    <name evidence="1" type="ORF">L1994_01425</name>
</gene>
<dbReference type="AlphaFoldDB" id="A0AAF0FW81"/>
<reference evidence="1" key="1">
    <citation type="submission" date="2022-01" db="EMBL/GenBank/DDBJ databases">
        <title>Complete genome of Methanomicrobium antiquum DSM 21220.</title>
        <authorList>
            <person name="Chen S.-C."/>
            <person name="You Y.-T."/>
            <person name="Zhou Y.-Z."/>
            <person name="Lai M.-C."/>
        </authorList>
    </citation>
    <scope>NUCLEOTIDE SEQUENCE</scope>
    <source>
        <strain evidence="1">DSM 21220</strain>
    </source>
</reference>
<evidence type="ECO:0000313" key="2">
    <source>
        <dbReference type="Proteomes" id="UP001218895"/>
    </source>
</evidence>
<dbReference type="InterPro" id="IPR015943">
    <property type="entry name" value="WD40/YVTN_repeat-like_dom_sf"/>
</dbReference>
<sequence length="458" mass="52329">MKLYLLPLFLAVSLIATPCFAQDIPDAEFIAKGDAARYDAIAFKDNVVAWIEYEQDENNMLASSIHKYNISTGMQEIVIADPSGKFSLDFSGDSYVWSDNRAVYLYDESDGKITFLYTKNPQHSPVIDGDIIVWVEDIDEKRSTLKMYDIKTGEYSALRRNTFYDSYSHPAISNGKIVYIWEDIIENKRELRLYDNTQKNTLEFSVDVPDVHYSPVIDKDTIVWTGMHEGYYTTFMYDINTKESRPVDFTESAQLCPDVSGDNIVWLDFGPYPSNLPWGGNVYLHNTKTGTTEKISKDHKQDYPKVSGDYVVWLDNWGKGHDIYLYNFLNKGRDFLSHGNADDNSSAPTPLPPPETKVRFYSTILNGETDWYSLTPSGSSQLSFELRWDNNDTELSMSVVSPSGTFWHFSDMDDEKDDSAVRMTILKAESNFMDNGKWTIAVSGADVKSETDYDICWY</sequence>
<dbReference type="PANTHER" id="PTHR36842:SF1">
    <property type="entry name" value="PROTEIN TOLB"/>
    <property type="match status" value="1"/>
</dbReference>
<protein>
    <submittedName>
        <fullName evidence="1">Uncharacterized protein</fullName>
    </submittedName>
</protein>
<dbReference type="RefSeq" id="WP_278099923.1">
    <property type="nucleotide sequence ID" value="NZ_CP091092.1"/>
</dbReference>
<dbReference type="GeneID" id="79949015"/>
<organism evidence="1 2">
    <name type="scientific">Methanomicrobium antiquum</name>
    <dbReference type="NCBI Taxonomy" id="487686"/>
    <lineage>
        <taxon>Archaea</taxon>
        <taxon>Methanobacteriati</taxon>
        <taxon>Methanobacteriota</taxon>
        <taxon>Stenosarchaea group</taxon>
        <taxon>Methanomicrobia</taxon>
        <taxon>Methanomicrobiales</taxon>
        <taxon>Methanomicrobiaceae</taxon>
        <taxon>Methanomicrobium</taxon>
    </lineage>
</organism>
<dbReference type="PANTHER" id="PTHR36842">
    <property type="entry name" value="PROTEIN TOLB HOMOLOG"/>
    <property type="match status" value="1"/>
</dbReference>
<dbReference type="Gene3D" id="2.130.10.10">
    <property type="entry name" value="YVTN repeat-like/Quinoprotein amine dehydrogenase"/>
    <property type="match status" value="1"/>
</dbReference>
<dbReference type="SUPFAM" id="SSF82171">
    <property type="entry name" value="DPP6 N-terminal domain-like"/>
    <property type="match status" value="1"/>
</dbReference>
<keyword evidence="2" id="KW-1185">Reference proteome</keyword>